<gene>
    <name evidence="3" type="ORF">IPU22_00460</name>
</gene>
<proteinExistence type="predicted"/>
<sequence length="215" mass="25758">MSDKSIEISNDIFKRYKDIYKFDKFTIALTVILFSSIFINYINFFSGWHSFFLYFLSISIGISSFIGVYSRSKKRNEKIKRIKVNHEILNVFELHNIKSEKQLLILKEEVENKLKAIDEKILLTRKRVERFFFYLFWTPSGFLLAYYIGNSNETLSFNIMVDIIGSILIIFFQISILDLLIFNLLNPIFNHYISDRNKYCKTLDYIYACLYRYYS</sequence>
<reference evidence="3" key="1">
    <citation type="journal article" date="2021" name="Front. Microbiol.">
        <title>Presence and Characterization of a Novel cfr-Carrying Tn558 Transposon Derivative in Staphylococcus delphini Isolated From Retail Food.</title>
        <authorList>
            <person name="Zhang F."/>
            <person name="Wu S."/>
            <person name="Huang J."/>
            <person name="Yang R."/>
            <person name="Zhang J."/>
            <person name="Lei T."/>
            <person name="Dai J."/>
            <person name="Ding Y."/>
            <person name="Xue L."/>
            <person name="Wang J."/>
            <person name="Chen M."/>
            <person name="Wu Q."/>
        </authorList>
    </citation>
    <scope>NUCLEOTIDE SEQUENCE</scope>
    <source>
        <strain evidence="3">2794-1</strain>
    </source>
</reference>
<feature type="transmembrane region" description="Helical" evidence="2">
    <location>
        <begin position="155"/>
        <end position="182"/>
    </location>
</feature>
<feature type="transmembrane region" description="Helical" evidence="2">
    <location>
        <begin position="25"/>
        <end position="45"/>
    </location>
</feature>
<organism evidence="3 4">
    <name type="scientific">Staphylococcus delphini</name>
    <dbReference type="NCBI Taxonomy" id="53344"/>
    <lineage>
        <taxon>Bacteria</taxon>
        <taxon>Bacillati</taxon>
        <taxon>Bacillota</taxon>
        <taxon>Bacilli</taxon>
        <taxon>Bacillales</taxon>
        <taxon>Staphylococcaceae</taxon>
        <taxon>Staphylococcus</taxon>
        <taxon>Staphylococcus intermedius group</taxon>
    </lineage>
</organism>
<dbReference type="EMBL" id="CP063367">
    <property type="protein sequence ID" value="QUM69470.1"/>
    <property type="molecule type" value="Genomic_DNA"/>
</dbReference>
<dbReference type="RefSeq" id="WP_212574935.1">
    <property type="nucleotide sequence ID" value="NZ_CP063367.1"/>
</dbReference>
<evidence type="ECO:0000313" key="3">
    <source>
        <dbReference type="EMBL" id="QUM69470.1"/>
    </source>
</evidence>
<keyword evidence="1" id="KW-0175">Coiled coil</keyword>
<feature type="coiled-coil region" evidence="1">
    <location>
        <begin position="100"/>
        <end position="127"/>
    </location>
</feature>
<dbReference type="AlphaFoldDB" id="A0AAQ0IG91"/>
<accession>A0AAQ0IG91</accession>
<evidence type="ECO:0000313" key="4">
    <source>
        <dbReference type="Proteomes" id="UP000675994"/>
    </source>
</evidence>
<feature type="transmembrane region" description="Helical" evidence="2">
    <location>
        <begin position="51"/>
        <end position="70"/>
    </location>
</feature>
<evidence type="ECO:0000256" key="1">
    <source>
        <dbReference type="SAM" id="Coils"/>
    </source>
</evidence>
<keyword evidence="2" id="KW-0812">Transmembrane</keyword>
<dbReference type="Proteomes" id="UP000675994">
    <property type="component" value="Chromosome"/>
</dbReference>
<keyword evidence="2" id="KW-1133">Transmembrane helix</keyword>
<name>A0AAQ0IG91_9STAP</name>
<evidence type="ECO:0000256" key="2">
    <source>
        <dbReference type="SAM" id="Phobius"/>
    </source>
</evidence>
<feature type="transmembrane region" description="Helical" evidence="2">
    <location>
        <begin position="131"/>
        <end position="149"/>
    </location>
</feature>
<protein>
    <submittedName>
        <fullName evidence="3">Uncharacterized protein</fullName>
    </submittedName>
</protein>
<keyword evidence="2" id="KW-0472">Membrane</keyword>